<dbReference type="PATRIC" id="fig|749414.3.peg.3754"/>
<keyword evidence="2" id="KW-1185">Reference proteome</keyword>
<dbReference type="AlphaFoldDB" id="D7CE53"/>
<dbReference type="EMBL" id="CP002047">
    <property type="protein sequence ID" value="ADI06740.1"/>
    <property type="molecule type" value="Genomic_DNA"/>
</dbReference>
<name>D7CE53_STRBB</name>
<evidence type="ECO:0000313" key="1">
    <source>
        <dbReference type="EMBL" id="ADI06740.1"/>
    </source>
</evidence>
<accession>D7CE53</accession>
<reference evidence="1 2" key="1">
    <citation type="journal article" date="2010" name="J. Bacteriol.">
        <title>Genome sequence of the milbemycin-producing bacterium Streptomyces bingchenggensis.</title>
        <authorList>
            <person name="Wang X.J."/>
            <person name="Yan Y.J."/>
            <person name="Zhang B."/>
            <person name="An J."/>
            <person name="Wang J.J."/>
            <person name="Tian J."/>
            <person name="Jiang L."/>
            <person name="Chen Y.H."/>
            <person name="Huang S.X."/>
            <person name="Yin M."/>
            <person name="Zhang J."/>
            <person name="Gao A.L."/>
            <person name="Liu C.X."/>
            <person name="Zhu Z.X."/>
            <person name="Xiang W.S."/>
        </authorList>
    </citation>
    <scope>NUCLEOTIDE SEQUENCE [LARGE SCALE GENOMIC DNA]</scope>
    <source>
        <strain evidence="1 2">BCW-1</strain>
    </source>
</reference>
<dbReference type="KEGG" id="sbh:SBI_03619"/>
<evidence type="ECO:0000313" key="2">
    <source>
        <dbReference type="Proteomes" id="UP000000377"/>
    </source>
</evidence>
<dbReference type="HOGENOM" id="CLU_1080498_0_0_11"/>
<sequence>MDRTRPTLRCLTEDLRLPVPPITTPLDEVDHPALNKAQEHFNGTEERPHERIGAIDDQVLFKVKVQRWRGAVWKSEPCPWLVAAGIREDGSADDFYAALATDAKAARSAYNAQHARPLSTQTYVGGLLPDRDDHLRYRLEEGTRFVRRLESAIPQLARASLQDSAEHTIVYDTFTLGVQIRAHEGHEAYVAVRITGSVPSDLVRIVLDIVPGCDREGWFPESRLPDRDLLPAEQAWSNLMDPAEARKLLGD</sequence>
<dbReference type="RefSeq" id="WP_014176214.1">
    <property type="nucleotide sequence ID" value="NC_016582.1"/>
</dbReference>
<gene>
    <name evidence="1" type="ordered locus">SBI_03619</name>
</gene>
<protein>
    <submittedName>
        <fullName evidence="1">Uncharacterized protein</fullName>
    </submittedName>
</protein>
<dbReference type="eggNOG" id="ENOG502Z8FD">
    <property type="taxonomic scope" value="Bacteria"/>
</dbReference>
<proteinExistence type="predicted"/>
<organism evidence="1 2">
    <name type="scientific">Streptomyces bingchenggensis (strain BCW-1)</name>
    <dbReference type="NCBI Taxonomy" id="749414"/>
    <lineage>
        <taxon>Bacteria</taxon>
        <taxon>Bacillati</taxon>
        <taxon>Actinomycetota</taxon>
        <taxon>Actinomycetes</taxon>
        <taxon>Kitasatosporales</taxon>
        <taxon>Streptomycetaceae</taxon>
        <taxon>Streptomyces</taxon>
    </lineage>
</organism>
<dbReference type="Proteomes" id="UP000000377">
    <property type="component" value="Chromosome"/>
</dbReference>